<dbReference type="RefSeq" id="WP_189081410.1">
    <property type="nucleotide sequence ID" value="NZ_BMMX01000026.1"/>
</dbReference>
<keyword evidence="4" id="KW-1185">Reference proteome</keyword>
<dbReference type="Proteomes" id="UP000656042">
    <property type="component" value="Unassembled WGS sequence"/>
</dbReference>
<dbReference type="Pfam" id="PF01590">
    <property type="entry name" value="GAF"/>
    <property type="match status" value="1"/>
</dbReference>
<feature type="region of interest" description="Disordered" evidence="1">
    <location>
        <begin position="1"/>
        <end position="29"/>
    </location>
</feature>
<dbReference type="EMBL" id="BMMX01000026">
    <property type="protein sequence ID" value="GGL07020.1"/>
    <property type="molecule type" value="Genomic_DNA"/>
</dbReference>
<evidence type="ECO:0000313" key="4">
    <source>
        <dbReference type="Proteomes" id="UP000656042"/>
    </source>
</evidence>
<name>A0A8J3C4E4_9ACTN</name>
<accession>A0A8J3C4E4</accession>
<feature type="domain" description="GAF" evidence="2">
    <location>
        <begin position="32"/>
        <end position="179"/>
    </location>
</feature>
<protein>
    <recommendedName>
        <fullName evidence="2">GAF domain-containing protein</fullName>
    </recommendedName>
</protein>
<sequence>MTTASFATTTAVATAPTGGRQPGSWWVSAGSGSSEAARDAVDLASRFTGLPVWHVSRFLGAAAQPIAVTREQPWLQTGVPIPWNDTICRRMVSRLGPTLVPDIAAVPNYAQAPIALRHGIRAYAGVPVLAAGDRLLGVLAGCDHEPRGPLPELTEQMLWTVARLLGPLLEAVGERDLAALAADRREAQRRAGETLTRLPGRRGWGLLLDGEERRGRMNGNASSIAVVDLGFIHSAVEIQRAVRLVDEALTDVVTARLSTRQVGLLLDGLVATRVDAVAATALTRLAAAGYRATAAWASRTEATSLRGTWALAEKRLFDARRRTRATT</sequence>
<dbReference type="InterPro" id="IPR029016">
    <property type="entry name" value="GAF-like_dom_sf"/>
</dbReference>
<dbReference type="SUPFAM" id="SSF55781">
    <property type="entry name" value="GAF domain-like"/>
    <property type="match status" value="1"/>
</dbReference>
<dbReference type="InterPro" id="IPR003018">
    <property type="entry name" value="GAF"/>
</dbReference>
<reference evidence="3" key="2">
    <citation type="submission" date="2020-09" db="EMBL/GenBank/DDBJ databases">
        <authorList>
            <person name="Sun Q."/>
            <person name="Zhou Y."/>
        </authorList>
    </citation>
    <scope>NUCLEOTIDE SEQUENCE</scope>
    <source>
        <strain evidence="3">CGMCC 4.7299</strain>
    </source>
</reference>
<dbReference type="Gene3D" id="3.30.450.40">
    <property type="match status" value="1"/>
</dbReference>
<dbReference type="SMART" id="SM00065">
    <property type="entry name" value="GAF"/>
    <property type="match status" value="1"/>
</dbReference>
<reference evidence="3" key="1">
    <citation type="journal article" date="2014" name="Int. J. Syst. Evol. Microbiol.">
        <title>Complete genome sequence of Corynebacterium casei LMG S-19264T (=DSM 44701T), isolated from a smear-ripened cheese.</title>
        <authorList>
            <consortium name="US DOE Joint Genome Institute (JGI-PGF)"/>
            <person name="Walter F."/>
            <person name="Albersmeier A."/>
            <person name="Kalinowski J."/>
            <person name="Ruckert C."/>
        </authorList>
    </citation>
    <scope>NUCLEOTIDE SEQUENCE</scope>
    <source>
        <strain evidence="3">CGMCC 4.7299</strain>
    </source>
</reference>
<evidence type="ECO:0000259" key="2">
    <source>
        <dbReference type="SMART" id="SM00065"/>
    </source>
</evidence>
<dbReference type="AlphaFoldDB" id="A0A8J3C4E4"/>
<organism evidence="3 4">
    <name type="scientific">Mangrovihabitans endophyticus</name>
    <dbReference type="NCBI Taxonomy" id="1751298"/>
    <lineage>
        <taxon>Bacteria</taxon>
        <taxon>Bacillati</taxon>
        <taxon>Actinomycetota</taxon>
        <taxon>Actinomycetes</taxon>
        <taxon>Micromonosporales</taxon>
        <taxon>Micromonosporaceae</taxon>
        <taxon>Mangrovihabitans</taxon>
    </lineage>
</organism>
<proteinExistence type="predicted"/>
<evidence type="ECO:0000256" key="1">
    <source>
        <dbReference type="SAM" id="MobiDB-lite"/>
    </source>
</evidence>
<comment type="caution">
    <text evidence="3">The sequence shown here is derived from an EMBL/GenBank/DDBJ whole genome shotgun (WGS) entry which is preliminary data.</text>
</comment>
<evidence type="ECO:0000313" key="3">
    <source>
        <dbReference type="EMBL" id="GGL07020.1"/>
    </source>
</evidence>
<gene>
    <name evidence="3" type="ORF">GCM10012284_46500</name>
</gene>